<name>A0A2K9NE16_9PROT</name>
<dbReference type="PANTHER" id="PTHR34383:SF3">
    <property type="entry name" value="POLYPHOSPHATE:AMP PHOSPHOTRANSFERASE"/>
    <property type="match status" value="1"/>
</dbReference>
<dbReference type="PIRSF" id="PIRSF028756">
    <property type="entry name" value="PPK2_prd"/>
    <property type="match status" value="1"/>
</dbReference>
<dbReference type="Gene3D" id="3.40.50.300">
    <property type="entry name" value="P-loop containing nucleotide triphosphate hydrolases"/>
    <property type="match status" value="1"/>
</dbReference>
<protein>
    <submittedName>
        <fullName evidence="4">Polyphosphate kinase</fullName>
    </submittedName>
</protein>
<dbReference type="InterPro" id="IPR022488">
    <property type="entry name" value="PPK2-related"/>
</dbReference>
<keyword evidence="2" id="KW-0808">Transferase</keyword>
<reference evidence="4 5" key="1">
    <citation type="submission" date="2017-12" db="EMBL/GenBank/DDBJ databases">
        <title>Genomes of bacteria within cyanobacterial aggregates.</title>
        <authorList>
            <person name="Cai H."/>
        </authorList>
    </citation>
    <scope>NUCLEOTIDE SEQUENCE [LARGE SCALE GENOMIC DNA]</scope>
    <source>
        <strain evidence="4 5">TH16</strain>
    </source>
</reference>
<dbReference type="KEGG" id="ncb:C0V82_14595"/>
<organism evidence="4 5">
    <name type="scientific">Niveispirillum cyanobacteriorum</name>
    <dbReference type="NCBI Taxonomy" id="1612173"/>
    <lineage>
        <taxon>Bacteria</taxon>
        <taxon>Pseudomonadati</taxon>
        <taxon>Pseudomonadota</taxon>
        <taxon>Alphaproteobacteria</taxon>
        <taxon>Rhodospirillales</taxon>
        <taxon>Azospirillaceae</taxon>
        <taxon>Niveispirillum</taxon>
    </lineage>
</organism>
<dbReference type="AlphaFoldDB" id="A0A2K9NE16"/>
<evidence type="ECO:0000313" key="4">
    <source>
        <dbReference type="EMBL" id="AUN31329.1"/>
    </source>
</evidence>
<dbReference type="Proteomes" id="UP000234752">
    <property type="component" value="Chromosome eg_1"/>
</dbReference>
<evidence type="ECO:0000256" key="2">
    <source>
        <dbReference type="ARBA" id="ARBA00022679"/>
    </source>
</evidence>
<keyword evidence="3 4" id="KW-0418">Kinase</keyword>
<keyword evidence="5" id="KW-1185">Reference proteome</keyword>
<dbReference type="InterPro" id="IPR016898">
    <property type="entry name" value="Polyphosphate_phosphotransfera"/>
</dbReference>
<dbReference type="OrthoDB" id="9775224at2"/>
<comment type="similarity">
    <text evidence="1">Belongs to the polyphosphate kinase 2 (PPK2) family. Class I subfamily.</text>
</comment>
<dbReference type="Pfam" id="PF03976">
    <property type="entry name" value="PPK2"/>
    <property type="match status" value="1"/>
</dbReference>
<evidence type="ECO:0000256" key="3">
    <source>
        <dbReference type="ARBA" id="ARBA00022777"/>
    </source>
</evidence>
<sequence length="265" mass="30779">MHAAHKPVPRLAELDMKAHRYADKGAYQKELEKLQEKILHVQQAYWHGKRRAVIVFEGWDAAGKGGAIRRLTENLDPRGAHVWPITAPTAAEQGRHYLWRFWQRLPEPGTFAIFDRSWYGRVLVERVEGFAKPHEWQRAYDEINEFERLLTDDGVRIVKLFMHLSPDEQLDRFKERLNNPYKRWKLTAEDLRNRDRRPAYEEAIDEMFARTSTDQAPWVAVPADAKWHARVAVLRHVVDALAAGVDVTPPPLDPAVKKAMEKLLG</sequence>
<dbReference type="RefSeq" id="WP_102112936.1">
    <property type="nucleotide sequence ID" value="NZ_BMGN01000005.1"/>
</dbReference>
<dbReference type="EMBL" id="CP025611">
    <property type="protein sequence ID" value="AUN31329.1"/>
    <property type="molecule type" value="Genomic_DNA"/>
</dbReference>
<accession>A0A2K9NE16</accession>
<evidence type="ECO:0000313" key="5">
    <source>
        <dbReference type="Proteomes" id="UP000234752"/>
    </source>
</evidence>
<evidence type="ECO:0000256" key="1">
    <source>
        <dbReference type="ARBA" id="ARBA00009924"/>
    </source>
</evidence>
<gene>
    <name evidence="4" type="ORF">C0V82_14595</name>
</gene>
<proteinExistence type="inferred from homology"/>
<dbReference type="PANTHER" id="PTHR34383">
    <property type="entry name" value="POLYPHOSPHATE:AMP PHOSPHOTRANSFERASE-RELATED"/>
    <property type="match status" value="1"/>
</dbReference>
<dbReference type="InterPro" id="IPR027417">
    <property type="entry name" value="P-loop_NTPase"/>
</dbReference>
<dbReference type="SUPFAM" id="SSF52540">
    <property type="entry name" value="P-loop containing nucleoside triphosphate hydrolases"/>
    <property type="match status" value="1"/>
</dbReference>
<dbReference type="GO" id="GO:0008976">
    <property type="term" value="F:polyphosphate kinase activity"/>
    <property type="evidence" value="ECO:0007669"/>
    <property type="project" value="InterPro"/>
</dbReference>